<reference evidence="2" key="1">
    <citation type="submission" date="2022-11" db="UniProtKB">
        <authorList>
            <consortium name="WormBaseParasite"/>
        </authorList>
    </citation>
    <scope>IDENTIFICATION</scope>
</reference>
<name>A0A915HRL2_ROMCU</name>
<proteinExistence type="predicted"/>
<dbReference type="AlphaFoldDB" id="A0A915HRL2"/>
<evidence type="ECO:0000313" key="1">
    <source>
        <dbReference type="Proteomes" id="UP000887565"/>
    </source>
</evidence>
<keyword evidence="1" id="KW-1185">Reference proteome</keyword>
<evidence type="ECO:0000313" key="2">
    <source>
        <dbReference type="WBParaSite" id="nRc.2.0.1.t04007-RA"/>
    </source>
</evidence>
<dbReference type="Proteomes" id="UP000887565">
    <property type="component" value="Unplaced"/>
</dbReference>
<dbReference type="WBParaSite" id="nRc.2.0.1.t04007-RA">
    <property type="protein sequence ID" value="nRc.2.0.1.t04007-RA"/>
    <property type="gene ID" value="nRc.2.0.1.g04007"/>
</dbReference>
<protein>
    <submittedName>
        <fullName evidence="2">Uncharacterized protein</fullName>
    </submittedName>
</protein>
<sequence>MEYRDPLDEVVDEDWEEDQSDKQLEIEKIRSKCTTISTLPEKSSQKQILAPVRNSSNKLRENPDLFTAGGEIFAKKARARIRIKGRVRVRSHGRKGQ</sequence>
<accession>A0A915HRL2</accession>
<organism evidence="1 2">
    <name type="scientific">Romanomermis culicivorax</name>
    <name type="common">Nematode worm</name>
    <dbReference type="NCBI Taxonomy" id="13658"/>
    <lineage>
        <taxon>Eukaryota</taxon>
        <taxon>Metazoa</taxon>
        <taxon>Ecdysozoa</taxon>
        <taxon>Nematoda</taxon>
        <taxon>Enoplea</taxon>
        <taxon>Dorylaimia</taxon>
        <taxon>Mermithida</taxon>
        <taxon>Mermithoidea</taxon>
        <taxon>Mermithidae</taxon>
        <taxon>Romanomermis</taxon>
    </lineage>
</organism>